<evidence type="ECO:0000313" key="2">
    <source>
        <dbReference type="Proteomes" id="UP001316184"/>
    </source>
</evidence>
<evidence type="ECO:0008006" key="3">
    <source>
        <dbReference type="Google" id="ProtNLM"/>
    </source>
</evidence>
<organism evidence="1 2">
    <name type="scientific">Aeromicrobium wangtongii</name>
    <dbReference type="NCBI Taxonomy" id="2969247"/>
    <lineage>
        <taxon>Bacteria</taxon>
        <taxon>Bacillati</taxon>
        <taxon>Actinomycetota</taxon>
        <taxon>Actinomycetes</taxon>
        <taxon>Propionibacteriales</taxon>
        <taxon>Nocardioidaceae</taxon>
        <taxon>Aeromicrobium</taxon>
    </lineage>
</organism>
<gene>
    <name evidence="1" type="ORF">NQV15_06315</name>
</gene>
<evidence type="ECO:0000313" key="1">
    <source>
        <dbReference type="EMBL" id="UUP14919.1"/>
    </source>
</evidence>
<accession>A0ABY5MCJ6</accession>
<dbReference type="Proteomes" id="UP001316184">
    <property type="component" value="Chromosome"/>
</dbReference>
<reference evidence="1 2" key="1">
    <citation type="submission" date="2022-08" db="EMBL/GenBank/DDBJ databases">
        <title>novel species in genus Aeromicrobium.</title>
        <authorList>
            <person name="Ye L."/>
        </authorList>
    </citation>
    <scope>NUCLEOTIDE SEQUENCE [LARGE SCALE GENOMIC DNA]</scope>
    <source>
        <strain evidence="2">zg-Y1379</strain>
    </source>
</reference>
<dbReference type="RefSeq" id="WP_232398889.1">
    <property type="nucleotide sequence ID" value="NZ_CP102173.1"/>
</dbReference>
<dbReference type="EMBL" id="CP102173">
    <property type="protein sequence ID" value="UUP14919.1"/>
    <property type="molecule type" value="Genomic_DNA"/>
</dbReference>
<keyword evidence="2" id="KW-1185">Reference proteome</keyword>
<protein>
    <recommendedName>
        <fullName evidence="3">DUF4231 domain-containing protein</fullName>
    </recommendedName>
</protein>
<proteinExistence type="predicted"/>
<name>A0ABY5MCJ6_9ACTN</name>
<sequence length="343" mass="37276">MSEYFDVSPSVRAQVLEARARVRSANQTIDNLLRTDALDPSLISAIQAIAEALRFIGEHAPHIVNEDSGITDRIDFLYALDQSSIDQYAEHTEDLLTVLNFIASFPDDLDDLADAVEELLKRVVGFLRELLGQESPMNSDLWVGVESQYTNSAAVLNSFALWRSSVQASKRAESAAEAAAESAGETAQTSLASEFESLRDAEKRIANWFRRSTIGLLLATLGFAAYIAFGEHDRAAAEAAQKLALAVPAVLLAAYLGREASAHRRTAHWATVMVAQLRSIRAYSAELSPQGRDELKLRFGFRVFLDAPALGGADEGASPSNRDLGVVQVIREASEAARPTRGV</sequence>